<organism evidence="5 6">
    <name type="scientific">Geodia barretti</name>
    <name type="common">Barrett's horny sponge</name>
    <dbReference type="NCBI Taxonomy" id="519541"/>
    <lineage>
        <taxon>Eukaryota</taxon>
        <taxon>Metazoa</taxon>
        <taxon>Porifera</taxon>
        <taxon>Demospongiae</taxon>
        <taxon>Heteroscleromorpha</taxon>
        <taxon>Tetractinellida</taxon>
        <taxon>Astrophorina</taxon>
        <taxon>Geodiidae</taxon>
        <taxon>Geodia</taxon>
    </lineage>
</organism>
<comment type="caution">
    <text evidence="5">The sequence shown here is derived from an EMBL/GenBank/DDBJ whole genome shotgun (WGS) entry which is preliminary data.</text>
</comment>
<dbReference type="PANTHER" id="PTHR30137">
    <property type="entry name" value="LUCIFERASE-LIKE MONOOXYGENASE"/>
    <property type="match status" value="1"/>
</dbReference>
<evidence type="ECO:0000259" key="4">
    <source>
        <dbReference type="Pfam" id="PF00296"/>
    </source>
</evidence>
<dbReference type="PANTHER" id="PTHR30137:SF16">
    <property type="entry name" value="BLL0895 PROTEIN"/>
    <property type="match status" value="1"/>
</dbReference>
<reference evidence="5" key="1">
    <citation type="submission" date="2023-03" db="EMBL/GenBank/DDBJ databases">
        <authorList>
            <person name="Steffen K."/>
            <person name="Cardenas P."/>
        </authorList>
    </citation>
    <scope>NUCLEOTIDE SEQUENCE</scope>
</reference>
<dbReference type="Gene3D" id="3.20.20.30">
    <property type="entry name" value="Luciferase-like domain"/>
    <property type="match status" value="1"/>
</dbReference>
<gene>
    <name evidence="5" type="ORF">GBAR_LOCUS22802</name>
</gene>
<evidence type="ECO:0000256" key="3">
    <source>
        <dbReference type="ARBA" id="ARBA00023033"/>
    </source>
</evidence>
<name>A0AA35X801_GEOBA</name>
<evidence type="ECO:0000256" key="2">
    <source>
        <dbReference type="ARBA" id="ARBA00023002"/>
    </source>
</evidence>
<protein>
    <submittedName>
        <fullName evidence="5">Limonene 1,2-monooxygenase</fullName>
    </submittedName>
</protein>
<evidence type="ECO:0000313" key="5">
    <source>
        <dbReference type="EMBL" id="CAI8041037.1"/>
    </source>
</evidence>
<dbReference type="InterPro" id="IPR036661">
    <property type="entry name" value="Luciferase-like_sf"/>
</dbReference>
<dbReference type="GO" id="GO:0004497">
    <property type="term" value="F:monooxygenase activity"/>
    <property type="evidence" value="ECO:0007669"/>
    <property type="project" value="UniProtKB-KW"/>
</dbReference>
<evidence type="ECO:0000256" key="1">
    <source>
        <dbReference type="ARBA" id="ARBA00022630"/>
    </source>
</evidence>
<feature type="domain" description="Luciferase-like" evidence="4">
    <location>
        <begin position="7"/>
        <end position="311"/>
    </location>
</feature>
<sequence>MDPNNKMKFGVFMAPFHRTNENPTLALDRDLELIQWLDVLGFDEAYIGEHHSAGWETIASPEVFIATAAERTRHIRLGTGVISLPYHHPYMVANRMVLLDHLTRGRVILGVGTGALNSDAYMFGIDMGRQREMMDESLGIIIRLMTETEPITYKSDWFELHDAVLQLRPYQSPHVPVAVASVESPSGVTLAGKHGAAVLSMSVPRGTIRKTTLQDLWSIAEDSAAEHGNTVRREDWGIVSGVHLAETKEQAFEDIRKGGARVVTEYFAKTLGNPAPDVPPDEIVDYMVENNQWIVGTPDDCIEGINRLQEMSGGFGSFMIRVEDWAPREKILHSYELLARYVMPHFQGSLVGIQNSQRWVSNIKEDLQAFRKASIQRATDVYDASRQA</sequence>
<evidence type="ECO:0000313" key="6">
    <source>
        <dbReference type="Proteomes" id="UP001174909"/>
    </source>
</evidence>
<proteinExistence type="predicted"/>
<keyword evidence="3" id="KW-0503">Monooxygenase</keyword>
<dbReference type="EMBL" id="CASHTH010003158">
    <property type="protein sequence ID" value="CAI8041037.1"/>
    <property type="molecule type" value="Genomic_DNA"/>
</dbReference>
<keyword evidence="1" id="KW-0285">Flavoprotein</keyword>
<keyword evidence="2" id="KW-0560">Oxidoreductase</keyword>
<dbReference type="InterPro" id="IPR011251">
    <property type="entry name" value="Luciferase-like_dom"/>
</dbReference>
<dbReference type="GO" id="GO:0016705">
    <property type="term" value="F:oxidoreductase activity, acting on paired donors, with incorporation or reduction of molecular oxygen"/>
    <property type="evidence" value="ECO:0007669"/>
    <property type="project" value="InterPro"/>
</dbReference>
<dbReference type="Pfam" id="PF00296">
    <property type="entry name" value="Bac_luciferase"/>
    <property type="match status" value="1"/>
</dbReference>
<keyword evidence="6" id="KW-1185">Reference proteome</keyword>
<dbReference type="Proteomes" id="UP001174909">
    <property type="component" value="Unassembled WGS sequence"/>
</dbReference>
<dbReference type="AlphaFoldDB" id="A0AA35X801"/>
<dbReference type="InterPro" id="IPR050766">
    <property type="entry name" value="Bact_Lucif_Oxidored"/>
</dbReference>
<dbReference type="GO" id="GO:0005829">
    <property type="term" value="C:cytosol"/>
    <property type="evidence" value="ECO:0007669"/>
    <property type="project" value="TreeGrafter"/>
</dbReference>
<accession>A0AA35X801</accession>
<dbReference type="SUPFAM" id="SSF51679">
    <property type="entry name" value="Bacterial luciferase-like"/>
    <property type="match status" value="1"/>
</dbReference>